<sequence length="170" mass="18795">MIVLRELTVDDWEHWKEMRLAALAEAPYAFHTRIEDWVGATEERWRSRLDVPGRFLLADLDGHRAGICCGLPPDPLGVADLLSLWVAPFARGRGVSDALVTAVCDWARDLGADRVALHVVEGNAPASGLYLRHGFVDMGPVPGTAVGGRPEHRMERVLTRRAPLPEAEHH</sequence>
<evidence type="ECO:0000256" key="1">
    <source>
        <dbReference type="ARBA" id="ARBA00022679"/>
    </source>
</evidence>
<keyword evidence="1" id="KW-0808">Transferase</keyword>
<feature type="domain" description="N-acetyltransferase" evidence="3">
    <location>
        <begin position="2"/>
        <end position="159"/>
    </location>
</feature>
<dbReference type="Pfam" id="PF00583">
    <property type="entry name" value="Acetyltransf_1"/>
    <property type="match status" value="1"/>
</dbReference>
<evidence type="ECO:0000259" key="3">
    <source>
        <dbReference type="PROSITE" id="PS51186"/>
    </source>
</evidence>
<comment type="caution">
    <text evidence="4">The sequence shown here is derived from an EMBL/GenBank/DDBJ whole genome shotgun (WGS) entry which is preliminary data.</text>
</comment>
<proteinExistence type="predicted"/>
<evidence type="ECO:0000256" key="2">
    <source>
        <dbReference type="ARBA" id="ARBA00023315"/>
    </source>
</evidence>
<protein>
    <submittedName>
        <fullName evidence="4">Ribosomal protein S18 acetylase RimI-like enzyme</fullName>
    </submittedName>
</protein>
<keyword evidence="5" id="KW-1185">Reference proteome</keyword>
<dbReference type="EMBL" id="SMFZ01000001">
    <property type="protein sequence ID" value="TCK26548.1"/>
    <property type="molecule type" value="Genomic_DNA"/>
</dbReference>
<dbReference type="InterPro" id="IPR016181">
    <property type="entry name" value="Acyl_CoA_acyltransferase"/>
</dbReference>
<dbReference type="PANTHER" id="PTHR43877">
    <property type="entry name" value="AMINOALKYLPHOSPHONATE N-ACETYLTRANSFERASE-RELATED-RELATED"/>
    <property type="match status" value="1"/>
</dbReference>
<accession>A0A4R1HW50</accession>
<dbReference type="CDD" id="cd04301">
    <property type="entry name" value="NAT_SF"/>
    <property type="match status" value="1"/>
</dbReference>
<name>A0A4R1HW50_PSEEN</name>
<dbReference type="Gene3D" id="3.40.630.30">
    <property type="match status" value="1"/>
</dbReference>
<gene>
    <name evidence="4" type="ORF">EV378_2385</name>
</gene>
<organism evidence="4 5">
    <name type="scientific">Pseudonocardia endophytica</name>
    <dbReference type="NCBI Taxonomy" id="401976"/>
    <lineage>
        <taxon>Bacteria</taxon>
        <taxon>Bacillati</taxon>
        <taxon>Actinomycetota</taxon>
        <taxon>Actinomycetes</taxon>
        <taxon>Pseudonocardiales</taxon>
        <taxon>Pseudonocardiaceae</taxon>
        <taxon>Pseudonocardia</taxon>
    </lineage>
</organism>
<dbReference type="RefSeq" id="WP_132423944.1">
    <property type="nucleotide sequence ID" value="NZ_SMFZ01000001.1"/>
</dbReference>
<evidence type="ECO:0000313" key="5">
    <source>
        <dbReference type="Proteomes" id="UP000295560"/>
    </source>
</evidence>
<dbReference type="SUPFAM" id="SSF55729">
    <property type="entry name" value="Acyl-CoA N-acyltransferases (Nat)"/>
    <property type="match status" value="1"/>
</dbReference>
<dbReference type="AlphaFoldDB" id="A0A4R1HW50"/>
<keyword evidence="2" id="KW-0012">Acyltransferase</keyword>
<dbReference type="PROSITE" id="PS51186">
    <property type="entry name" value="GNAT"/>
    <property type="match status" value="1"/>
</dbReference>
<dbReference type="GO" id="GO:0016747">
    <property type="term" value="F:acyltransferase activity, transferring groups other than amino-acyl groups"/>
    <property type="evidence" value="ECO:0007669"/>
    <property type="project" value="InterPro"/>
</dbReference>
<dbReference type="OrthoDB" id="9799092at2"/>
<dbReference type="InterPro" id="IPR050832">
    <property type="entry name" value="Bact_Acetyltransf"/>
</dbReference>
<dbReference type="Proteomes" id="UP000295560">
    <property type="component" value="Unassembled WGS sequence"/>
</dbReference>
<evidence type="ECO:0000313" key="4">
    <source>
        <dbReference type="EMBL" id="TCK26548.1"/>
    </source>
</evidence>
<keyword evidence="4" id="KW-0687">Ribonucleoprotein</keyword>
<reference evidence="4 5" key="1">
    <citation type="submission" date="2019-03" db="EMBL/GenBank/DDBJ databases">
        <title>Sequencing the genomes of 1000 actinobacteria strains.</title>
        <authorList>
            <person name="Klenk H.-P."/>
        </authorList>
    </citation>
    <scope>NUCLEOTIDE SEQUENCE [LARGE SCALE GENOMIC DNA]</scope>
    <source>
        <strain evidence="4 5">DSM 44969</strain>
    </source>
</reference>
<keyword evidence="4" id="KW-0689">Ribosomal protein</keyword>
<dbReference type="GO" id="GO:0005840">
    <property type="term" value="C:ribosome"/>
    <property type="evidence" value="ECO:0007669"/>
    <property type="project" value="UniProtKB-KW"/>
</dbReference>
<dbReference type="InterPro" id="IPR000182">
    <property type="entry name" value="GNAT_dom"/>
</dbReference>
<dbReference type="PANTHER" id="PTHR43877:SF2">
    <property type="entry name" value="AMINOALKYLPHOSPHONATE N-ACETYLTRANSFERASE-RELATED"/>
    <property type="match status" value="1"/>
</dbReference>